<organism evidence="10">
    <name type="scientific">Brassica napus</name>
    <name type="common">Rape</name>
    <dbReference type="NCBI Taxonomy" id="3708"/>
    <lineage>
        <taxon>Eukaryota</taxon>
        <taxon>Viridiplantae</taxon>
        <taxon>Streptophyta</taxon>
        <taxon>Embryophyta</taxon>
        <taxon>Tracheophyta</taxon>
        <taxon>Spermatophyta</taxon>
        <taxon>Magnoliopsida</taxon>
        <taxon>eudicotyledons</taxon>
        <taxon>Gunneridae</taxon>
        <taxon>Pentapetalae</taxon>
        <taxon>rosids</taxon>
        <taxon>malvids</taxon>
        <taxon>Brassicales</taxon>
        <taxon>Brassicaceae</taxon>
        <taxon>Brassiceae</taxon>
        <taxon>Brassica</taxon>
    </lineage>
</organism>
<dbReference type="InterPro" id="IPR023395">
    <property type="entry name" value="MCP_dom_sf"/>
</dbReference>
<evidence type="ECO:0000256" key="4">
    <source>
        <dbReference type="ARBA" id="ARBA00022692"/>
    </source>
</evidence>
<sequence>MVKLRSTMHLFIKFPPLRQQLASKASWKVEDRLCSRRLLKLTLSISSNFLHRQSPPPFSLGVNLVKTEGAAALFSGVSATLLRQTLYSTTRMGLYEVLKNKW</sequence>
<protein>
    <submittedName>
        <fullName evidence="10">(rape) hypothetical protein</fullName>
    </submittedName>
</protein>
<dbReference type="PANTHER" id="PTHR45618">
    <property type="entry name" value="MITOCHONDRIAL DICARBOXYLATE CARRIER-RELATED"/>
    <property type="match status" value="1"/>
</dbReference>
<evidence type="ECO:0000256" key="9">
    <source>
        <dbReference type="RuleBase" id="RU000488"/>
    </source>
</evidence>
<evidence type="ECO:0000256" key="6">
    <source>
        <dbReference type="ARBA" id="ARBA00022989"/>
    </source>
</evidence>
<dbReference type="Gene3D" id="1.50.40.10">
    <property type="entry name" value="Mitochondrial carrier domain"/>
    <property type="match status" value="1"/>
</dbReference>
<keyword evidence="7 8" id="KW-0472">Membrane</keyword>
<gene>
    <name evidence="10" type="ORF">DARMORV10_A03P55390.1</name>
</gene>
<accession>A0A816W6U9</accession>
<comment type="subcellular location">
    <subcellularLocation>
        <location evidence="1">Membrane</location>
        <topology evidence="1">Multi-pass membrane protein</topology>
    </subcellularLocation>
</comment>
<dbReference type="InterPro" id="IPR018108">
    <property type="entry name" value="MCP_transmembrane"/>
</dbReference>
<keyword evidence="3 9" id="KW-0813">Transport</keyword>
<comment type="similarity">
    <text evidence="2 9">Belongs to the mitochondrial carrier (TC 2.A.29) family.</text>
</comment>
<dbReference type="PROSITE" id="PS50920">
    <property type="entry name" value="SOLCAR"/>
    <property type="match status" value="1"/>
</dbReference>
<dbReference type="Pfam" id="PF00153">
    <property type="entry name" value="Mito_carr"/>
    <property type="match status" value="1"/>
</dbReference>
<name>A0A816W6U9_BRANA</name>
<evidence type="ECO:0000256" key="7">
    <source>
        <dbReference type="ARBA" id="ARBA00023136"/>
    </source>
</evidence>
<dbReference type="EMBL" id="HG994357">
    <property type="protein sequence ID" value="CAF2131174.1"/>
    <property type="molecule type" value="Genomic_DNA"/>
</dbReference>
<dbReference type="AlphaFoldDB" id="A0A816W6U9"/>
<keyword evidence="4 8" id="KW-0812">Transmembrane</keyword>
<evidence type="ECO:0000256" key="5">
    <source>
        <dbReference type="ARBA" id="ARBA00022737"/>
    </source>
</evidence>
<evidence type="ECO:0000256" key="8">
    <source>
        <dbReference type="PROSITE-ProRule" id="PRU00282"/>
    </source>
</evidence>
<dbReference type="Proteomes" id="UP001295469">
    <property type="component" value="Chromosome A03"/>
</dbReference>
<evidence type="ECO:0000313" key="10">
    <source>
        <dbReference type="EMBL" id="CAF2131174.1"/>
    </source>
</evidence>
<feature type="repeat" description="Solcar" evidence="8">
    <location>
        <begin position="18"/>
        <end position="101"/>
    </location>
</feature>
<keyword evidence="6" id="KW-1133">Transmembrane helix</keyword>
<dbReference type="InterPro" id="IPR050391">
    <property type="entry name" value="Mito_Metabolite_Transporter"/>
</dbReference>
<keyword evidence="5" id="KW-0677">Repeat</keyword>
<dbReference type="GO" id="GO:0016020">
    <property type="term" value="C:membrane"/>
    <property type="evidence" value="ECO:0007669"/>
    <property type="project" value="UniProtKB-SubCell"/>
</dbReference>
<dbReference type="SUPFAM" id="SSF103506">
    <property type="entry name" value="Mitochondrial carrier"/>
    <property type="match status" value="1"/>
</dbReference>
<proteinExistence type="inferred from homology"/>
<evidence type="ECO:0000256" key="3">
    <source>
        <dbReference type="ARBA" id="ARBA00022448"/>
    </source>
</evidence>
<evidence type="ECO:0000256" key="1">
    <source>
        <dbReference type="ARBA" id="ARBA00004141"/>
    </source>
</evidence>
<reference evidence="10" key="1">
    <citation type="submission" date="2021-01" db="EMBL/GenBank/DDBJ databases">
        <authorList>
            <consortium name="Genoscope - CEA"/>
            <person name="William W."/>
        </authorList>
    </citation>
    <scope>NUCLEOTIDE SEQUENCE</scope>
</reference>
<evidence type="ECO:0000256" key="2">
    <source>
        <dbReference type="ARBA" id="ARBA00006375"/>
    </source>
</evidence>